<feature type="compositionally biased region" description="Basic and acidic residues" evidence="1">
    <location>
        <begin position="116"/>
        <end position="127"/>
    </location>
</feature>
<reference evidence="2" key="1">
    <citation type="submission" date="2020-02" db="EMBL/GenBank/DDBJ databases">
        <authorList>
            <person name="Meier V. D."/>
        </authorList>
    </citation>
    <scope>NUCLEOTIDE SEQUENCE</scope>
    <source>
        <strain evidence="2">AVDCRST_MAG21</strain>
    </source>
</reference>
<dbReference type="EMBL" id="CADCUL010000104">
    <property type="protein sequence ID" value="CAA9374410.1"/>
    <property type="molecule type" value="Genomic_DNA"/>
</dbReference>
<name>A0A6J4N448_9ACTN</name>
<feature type="region of interest" description="Disordered" evidence="1">
    <location>
        <begin position="106"/>
        <end position="127"/>
    </location>
</feature>
<proteinExistence type="predicted"/>
<organism evidence="2">
    <name type="scientific">uncultured Nocardioidaceae bacterium</name>
    <dbReference type="NCBI Taxonomy" id="253824"/>
    <lineage>
        <taxon>Bacteria</taxon>
        <taxon>Bacillati</taxon>
        <taxon>Actinomycetota</taxon>
        <taxon>Actinomycetes</taxon>
        <taxon>Propionibacteriales</taxon>
        <taxon>Nocardioidaceae</taxon>
        <taxon>environmental samples</taxon>
    </lineage>
</organism>
<feature type="region of interest" description="Disordered" evidence="1">
    <location>
        <begin position="1"/>
        <end position="30"/>
    </location>
</feature>
<accession>A0A6J4N448</accession>
<feature type="compositionally biased region" description="Basic residues" evidence="1">
    <location>
        <begin position="1"/>
        <end position="10"/>
    </location>
</feature>
<evidence type="ECO:0000256" key="1">
    <source>
        <dbReference type="SAM" id="MobiDB-lite"/>
    </source>
</evidence>
<sequence>GRGHGRGGRCRRADSFTRRRQRRDARPAVDRLAVPGAVPRAVPDIRAGPDHLRLVDQPAQLGLHAADQAVRRVGQLPGSTQPRLRVVRGVLELDAGHRHLHAVQRAAPAHHSAGHRRLDEPDVSRAQRRASDLLRPVRAGGRRHRPAVAVPSRRQHRSGELLHRTGRARHHPLAELDPGGVDSTGGGDRVVDPWVQLGHLPGGLARHPSGAVRGGQGRRCEWVAHLLARDAAGPQACHLVRHHDHDHRLGQHVRTVIPDDERRSRPGDPDRDLPDRRDGSAELPDGCGRRGELDPDPAAHRRLGRRLRAVPRARSRAGM</sequence>
<gene>
    <name evidence="2" type="ORF">AVDCRST_MAG21-944</name>
</gene>
<feature type="non-terminal residue" evidence="2">
    <location>
        <position position="1"/>
    </location>
</feature>
<feature type="region of interest" description="Disordered" evidence="1">
    <location>
        <begin position="259"/>
        <end position="319"/>
    </location>
</feature>
<dbReference type="AlphaFoldDB" id="A0A6J4N448"/>
<feature type="compositionally biased region" description="Basic and acidic residues" evidence="1">
    <location>
        <begin position="259"/>
        <end position="280"/>
    </location>
</feature>
<protein>
    <submittedName>
        <fullName evidence="2">ABC transporter, permease protein 1 (Cluster 1, maltose/g3p/polyamine/iron)</fullName>
    </submittedName>
</protein>
<feature type="non-terminal residue" evidence="2">
    <location>
        <position position="319"/>
    </location>
</feature>
<feature type="compositionally biased region" description="Basic and acidic residues" evidence="1">
    <location>
        <begin position="287"/>
        <end position="299"/>
    </location>
</feature>
<evidence type="ECO:0000313" key="2">
    <source>
        <dbReference type="EMBL" id="CAA9374410.1"/>
    </source>
</evidence>
<feature type="compositionally biased region" description="Basic residues" evidence="1">
    <location>
        <begin position="300"/>
        <end position="319"/>
    </location>
</feature>